<dbReference type="Proteomes" id="UP001223586">
    <property type="component" value="Unassembled WGS sequence"/>
</dbReference>
<sequence>MDYLSYNRAHLNNRRIHHVDDKIMIFIVPSIVQVGVVRTELRFPYRGTIFDAYVTCGTTGATRTVVDIEKCSQTDYDSNPVWESIFTNKLIVDGNHKSNRTSLHPYAIKAKYVKVHEDDHFRLNIKEVGANVKDITVELVVKLEIEET</sequence>
<protein>
    <submittedName>
        <fullName evidence="1">Phage tail tube protein FII</fullName>
    </submittedName>
</protein>
<keyword evidence="2" id="KW-1185">Reference proteome</keyword>
<proteinExistence type="predicted"/>
<accession>A0ABT9WSE4</accession>
<dbReference type="RefSeq" id="WP_307229207.1">
    <property type="nucleotide sequence ID" value="NZ_JAUSTT010000011.1"/>
</dbReference>
<gene>
    <name evidence="1" type="ORF">J2S08_002055</name>
</gene>
<comment type="caution">
    <text evidence="1">The sequence shown here is derived from an EMBL/GenBank/DDBJ whole genome shotgun (WGS) entry which is preliminary data.</text>
</comment>
<organism evidence="1 2">
    <name type="scientific">Bacillus chungangensis</name>
    <dbReference type="NCBI Taxonomy" id="587633"/>
    <lineage>
        <taxon>Bacteria</taxon>
        <taxon>Bacillati</taxon>
        <taxon>Bacillota</taxon>
        <taxon>Bacilli</taxon>
        <taxon>Bacillales</taxon>
        <taxon>Bacillaceae</taxon>
        <taxon>Bacillus</taxon>
    </lineage>
</organism>
<reference evidence="1 2" key="1">
    <citation type="submission" date="2023-07" db="EMBL/GenBank/DDBJ databases">
        <title>Genomic Encyclopedia of Type Strains, Phase IV (KMG-IV): sequencing the most valuable type-strain genomes for metagenomic binning, comparative biology and taxonomic classification.</title>
        <authorList>
            <person name="Goeker M."/>
        </authorList>
    </citation>
    <scope>NUCLEOTIDE SEQUENCE [LARGE SCALE GENOMIC DNA]</scope>
    <source>
        <strain evidence="1 2">DSM 23837</strain>
    </source>
</reference>
<evidence type="ECO:0000313" key="2">
    <source>
        <dbReference type="Proteomes" id="UP001223586"/>
    </source>
</evidence>
<dbReference type="EMBL" id="JAUSTT010000011">
    <property type="protein sequence ID" value="MDQ0176218.1"/>
    <property type="molecule type" value="Genomic_DNA"/>
</dbReference>
<evidence type="ECO:0000313" key="1">
    <source>
        <dbReference type="EMBL" id="MDQ0176218.1"/>
    </source>
</evidence>
<name>A0ABT9WSE4_9BACI</name>